<reference evidence="1 2" key="1">
    <citation type="journal article" date="2019" name="Commun. Biol.">
        <title>The bagworm genome reveals a unique fibroin gene that provides high tensile strength.</title>
        <authorList>
            <person name="Kono N."/>
            <person name="Nakamura H."/>
            <person name="Ohtoshi R."/>
            <person name="Tomita M."/>
            <person name="Numata K."/>
            <person name="Arakawa K."/>
        </authorList>
    </citation>
    <scope>NUCLEOTIDE SEQUENCE [LARGE SCALE GENOMIC DNA]</scope>
</reference>
<dbReference type="AlphaFoldDB" id="A0A4C1UXC3"/>
<protein>
    <submittedName>
        <fullName evidence="1">Uncharacterized protein</fullName>
    </submittedName>
</protein>
<sequence>MYEHNASIRARVRRWRCQRQKHRHPRGCRACRLNPSLGRCGAADVGAATVSRETHFAHERRLVVVQMQRHIKRFERVHSFQRYKDNVTTKLTFTRLQSITVEMFI</sequence>
<proteinExistence type="predicted"/>
<keyword evidence="2" id="KW-1185">Reference proteome</keyword>
<gene>
    <name evidence="1" type="ORF">EVAR_77391_1</name>
</gene>
<comment type="caution">
    <text evidence="1">The sequence shown here is derived from an EMBL/GenBank/DDBJ whole genome shotgun (WGS) entry which is preliminary data.</text>
</comment>
<name>A0A4C1UXC3_EUMVA</name>
<dbReference type="EMBL" id="BGZK01000241">
    <property type="protein sequence ID" value="GBP31095.1"/>
    <property type="molecule type" value="Genomic_DNA"/>
</dbReference>
<evidence type="ECO:0000313" key="2">
    <source>
        <dbReference type="Proteomes" id="UP000299102"/>
    </source>
</evidence>
<dbReference type="Proteomes" id="UP000299102">
    <property type="component" value="Unassembled WGS sequence"/>
</dbReference>
<evidence type="ECO:0000313" key="1">
    <source>
        <dbReference type="EMBL" id="GBP31095.1"/>
    </source>
</evidence>
<accession>A0A4C1UXC3</accession>
<organism evidence="1 2">
    <name type="scientific">Eumeta variegata</name>
    <name type="common">Bagworm moth</name>
    <name type="synonym">Eumeta japonica</name>
    <dbReference type="NCBI Taxonomy" id="151549"/>
    <lineage>
        <taxon>Eukaryota</taxon>
        <taxon>Metazoa</taxon>
        <taxon>Ecdysozoa</taxon>
        <taxon>Arthropoda</taxon>
        <taxon>Hexapoda</taxon>
        <taxon>Insecta</taxon>
        <taxon>Pterygota</taxon>
        <taxon>Neoptera</taxon>
        <taxon>Endopterygota</taxon>
        <taxon>Lepidoptera</taxon>
        <taxon>Glossata</taxon>
        <taxon>Ditrysia</taxon>
        <taxon>Tineoidea</taxon>
        <taxon>Psychidae</taxon>
        <taxon>Oiketicinae</taxon>
        <taxon>Eumeta</taxon>
    </lineage>
</organism>